<dbReference type="Gene3D" id="3.20.20.210">
    <property type="match status" value="1"/>
</dbReference>
<dbReference type="Pfam" id="PF01208">
    <property type="entry name" value="URO-D"/>
    <property type="match status" value="1"/>
</dbReference>
<comment type="caution">
    <text evidence="2">The sequence shown here is derived from an EMBL/GenBank/DDBJ whole genome shotgun (WGS) entry which is preliminary data.</text>
</comment>
<dbReference type="SUPFAM" id="SSF51726">
    <property type="entry name" value="UROD/MetE-like"/>
    <property type="match status" value="1"/>
</dbReference>
<accession>X0WMK5</accession>
<sequence length="105" mass="11958">ITFLDDFAEAGVDILNPVQTSAKDMDPKMLKERYGDKLVFWGGGVDTQRTLPFGTPEEVRREVNKRCQIFGKEGGFVFNTVHNIQSKVPIENLVAMFQTVKEFKF</sequence>
<feature type="domain" description="Uroporphyrinogen decarboxylase (URO-D)" evidence="1">
    <location>
        <begin position="3"/>
        <end position="103"/>
    </location>
</feature>
<gene>
    <name evidence="2" type="ORF">S01H1_34071</name>
</gene>
<dbReference type="AlphaFoldDB" id="X0WMK5"/>
<organism evidence="2">
    <name type="scientific">marine sediment metagenome</name>
    <dbReference type="NCBI Taxonomy" id="412755"/>
    <lineage>
        <taxon>unclassified sequences</taxon>
        <taxon>metagenomes</taxon>
        <taxon>ecological metagenomes</taxon>
    </lineage>
</organism>
<dbReference type="EMBL" id="BARS01021188">
    <property type="protein sequence ID" value="GAG13926.1"/>
    <property type="molecule type" value="Genomic_DNA"/>
</dbReference>
<dbReference type="GO" id="GO:0006779">
    <property type="term" value="P:porphyrin-containing compound biosynthetic process"/>
    <property type="evidence" value="ECO:0007669"/>
    <property type="project" value="InterPro"/>
</dbReference>
<reference evidence="2" key="1">
    <citation type="journal article" date="2014" name="Front. Microbiol.">
        <title>High frequency of phylogenetically diverse reductive dehalogenase-homologous genes in deep subseafloor sedimentary metagenomes.</title>
        <authorList>
            <person name="Kawai M."/>
            <person name="Futagami T."/>
            <person name="Toyoda A."/>
            <person name="Takaki Y."/>
            <person name="Nishi S."/>
            <person name="Hori S."/>
            <person name="Arai W."/>
            <person name="Tsubouchi T."/>
            <person name="Morono Y."/>
            <person name="Uchiyama I."/>
            <person name="Ito T."/>
            <person name="Fujiyama A."/>
            <person name="Inagaki F."/>
            <person name="Takami H."/>
        </authorList>
    </citation>
    <scope>NUCLEOTIDE SEQUENCE</scope>
    <source>
        <strain evidence="2">Expedition CK06-06</strain>
    </source>
</reference>
<proteinExistence type="predicted"/>
<dbReference type="InterPro" id="IPR000257">
    <property type="entry name" value="Uroporphyrinogen_deCOase"/>
</dbReference>
<dbReference type="InterPro" id="IPR038071">
    <property type="entry name" value="UROD/MetE-like_sf"/>
</dbReference>
<protein>
    <recommendedName>
        <fullName evidence="1">Uroporphyrinogen decarboxylase (URO-D) domain-containing protein</fullName>
    </recommendedName>
</protein>
<name>X0WMK5_9ZZZZ</name>
<evidence type="ECO:0000313" key="2">
    <source>
        <dbReference type="EMBL" id="GAG13926.1"/>
    </source>
</evidence>
<dbReference type="GO" id="GO:0004853">
    <property type="term" value="F:uroporphyrinogen decarboxylase activity"/>
    <property type="evidence" value="ECO:0007669"/>
    <property type="project" value="InterPro"/>
</dbReference>
<evidence type="ECO:0000259" key="1">
    <source>
        <dbReference type="Pfam" id="PF01208"/>
    </source>
</evidence>
<feature type="non-terminal residue" evidence="2">
    <location>
        <position position="1"/>
    </location>
</feature>